<feature type="transmembrane region" description="Helical" evidence="6">
    <location>
        <begin position="177"/>
        <end position="195"/>
    </location>
</feature>
<organism evidence="8">
    <name type="scientific">Calcidiscus leptoporus</name>
    <dbReference type="NCBI Taxonomy" id="127549"/>
    <lineage>
        <taxon>Eukaryota</taxon>
        <taxon>Haptista</taxon>
        <taxon>Haptophyta</taxon>
        <taxon>Prymnesiophyceae</taxon>
        <taxon>Coccolithales</taxon>
        <taxon>Calcidiscaceae</taxon>
        <taxon>Calcidiscus</taxon>
    </lineage>
</organism>
<feature type="transmembrane region" description="Helical" evidence="6">
    <location>
        <begin position="94"/>
        <end position="114"/>
    </location>
</feature>
<protein>
    <recommendedName>
        <fullName evidence="7">Sugar phosphate transporter domain-containing protein</fullName>
    </recommendedName>
</protein>
<evidence type="ECO:0000256" key="2">
    <source>
        <dbReference type="ARBA" id="ARBA00022692"/>
    </source>
</evidence>
<evidence type="ECO:0000256" key="3">
    <source>
        <dbReference type="ARBA" id="ARBA00022989"/>
    </source>
</evidence>
<evidence type="ECO:0000256" key="4">
    <source>
        <dbReference type="ARBA" id="ARBA00023136"/>
    </source>
</evidence>
<sequence>MSLASVSYLAFNFGSSVGIIFVNKALFASAHFTFTTALTTLHYAVNCVGLALLGASGAFKRQESSLNRRLLLLCFVVGVAPALNNLSLKLNGLGFYQVAKLLVTPVIVCMERVLYGKGMSAMRACSLLLVCVGVGVACVNDVSVNLSGCLAALAWVPVAAVYKVLWSRIAQEERWSTLALMNRVLPLSMLFTLMLCPLIDPPGLFEYEWTARRGALVALSGAAAFFVNWSGFLVMGACSALTHTILGQLKACVIIVGGWAIFGQSYPTKSIAGAALAIGAIVAYTYFNLHEAALRPASPAKPDEEAPADTKPKCSPPPSAEHLMQSETMPLVTKRTGA</sequence>
<keyword evidence="4 6" id="KW-0472">Membrane</keyword>
<evidence type="ECO:0000259" key="7">
    <source>
        <dbReference type="Pfam" id="PF03151"/>
    </source>
</evidence>
<gene>
    <name evidence="8" type="ORF">CLEP1334_LOCUS1548</name>
</gene>
<feature type="transmembrane region" description="Helical" evidence="6">
    <location>
        <begin position="268"/>
        <end position="287"/>
    </location>
</feature>
<evidence type="ECO:0000313" key="8">
    <source>
        <dbReference type="EMBL" id="CAD8525567.1"/>
    </source>
</evidence>
<feature type="transmembrane region" description="Helical" evidence="6">
    <location>
        <begin position="70"/>
        <end position="88"/>
    </location>
</feature>
<keyword evidence="2 6" id="KW-0812">Transmembrane</keyword>
<dbReference type="AlphaFoldDB" id="A0A7S0ILM0"/>
<accession>A0A7S0ILM0</accession>
<feature type="transmembrane region" description="Helical" evidence="6">
    <location>
        <begin position="245"/>
        <end position="262"/>
    </location>
</feature>
<evidence type="ECO:0000256" key="6">
    <source>
        <dbReference type="SAM" id="Phobius"/>
    </source>
</evidence>
<feature type="domain" description="Sugar phosphate transporter" evidence="7">
    <location>
        <begin position="8"/>
        <end position="284"/>
    </location>
</feature>
<proteinExistence type="predicted"/>
<feature type="transmembrane region" description="Helical" evidence="6">
    <location>
        <begin position="145"/>
        <end position="165"/>
    </location>
</feature>
<feature type="transmembrane region" description="Helical" evidence="6">
    <location>
        <begin position="40"/>
        <end position="58"/>
    </location>
</feature>
<dbReference type="EMBL" id="HBER01002969">
    <property type="protein sequence ID" value="CAD8525567.1"/>
    <property type="molecule type" value="Transcribed_RNA"/>
</dbReference>
<name>A0A7S0ILM0_9EUKA</name>
<evidence type="ECO:0000256" key="1">
    <source>
        <dbReference type="ARBA" id="ARBA00004141"/>
    </source>
</evidence>
<feature type="transmembrane region" description="Helical" evidence="6">
    <location>
        <begin position="121"/>
        <end position="139"/>
    </location>
</feature>
<feature type="region of interest" description="Disordered" evidence="5">
    <location>
        <begin position="297"/>
        <end position="338"/>
    </location>
</feature>
<reference evidence="8" key="1">
    <citation type="submission" date="2021-01" db="EMBL/GenBank/DDBJ databases">
        <authorList>
            <person name="Corre E."/>
            <person name="Pelletier E."/>
            <person name="Niang G."/>
            <person name="Scheremetjew M."/>
            <person name="Finn R."/>
            <person name="Kale V."/>
            <person name="Holt S."/>
            <person name="Cochrane G."/>
            <person name="Meng A."/>
            <person name="Brown T."/>
            <person name="Cohen L."/>
        </authorList>
    </citation>
    <scope>NUCLEOTIDE SEQUENCE</scope>
    <source>
        <strain evidence="8">RCC1130</strain>
    </source>
</reference>
<keyword evidence="3 6" id="KW-1133">Transmembrane helix</keyword>
<dbReference type="GO" id="GO:0016020">
    <property type="term" value="C:membrane"/>
    <property type="evidence" value="ECO:0007669"/>
    <property type="project" value="UniProtKB-SubCell"/>
</dbReference>
<dbReference type="InterPro" id="IPR050186">
    <property type="entry name" value="TPT_transporter"/>
</dbReference>
<dbReference type="PANTHER" id="PTHR11132">
    <property type="entry name" value="SOLUTE CARRIER FAMILY 35"/>
    <property type="match status" value="1"/>
</dbReference>
<feature type="compositionally biased region" description="Basic and acidic residues" evidence="5">
    <location>
        <begin position="301"/>
        <end position="312"/>
    </location>
</feature>
<dbReference type="Pfam" id="PF03151">
    <property type="entry name" value="TPT"/>
    <property type="match status" value="1"/>
</dbReference>
<dbReference type="InterPro" id="IPR004853">
    <property type="entry name" value="Sugar_P_trans_dom"/>
</dbReference>
<evidence type="ECO:0000256" key="5">
    <source>
        <dbReference type="SAM" id="MobiDB-lite"/>
    </source>
</evidence>
<comment type="subcellular location">
    <subcellularLocation>
        <location evidence="1">Membrane</location>
        <topology evidence="1">Multi-pass membrane protein</topology>
    </subcellularLocation>
</comment>
<feature type="transmembrane region" description="Helical" evidence="6">
    <location>
        <begin position="215"/>
        <end position="238"/>
    </location>
</feature>